<proteinExistence type="predicted"/>
<reference evidence="1" key="1">
    <citation type="submission" date="2018-11" db="EMBL/GenBank/DDBJ databases">
        <authorList>
            <consortium name="Genoscope - CEA"/>
            <person name="William W."/>
        </authorList>
    </citation>
    <scope>NUCLEOTIDE SEQUENCE</scope>
</reference>
<sequence>MLSAVPHHTSGTIRSTYPEHRLVRSDYTAHQCRSGVVSFTTTANLCRSGRGGVSQSCSIAFSSVRSPDPLTTSASNLRLSPTIASFFAGFDNAVFASVIEPTLHQRQGLYGDKLFRVDLLSSPSTARTCPPHLHLLPHLGSETKNISSFLHCHVLSLQQVGGKIRSIVQGDSTVPKHSASYPTFAQTRSTKTSAMTICSGLFRL</sequence>
<gene>
    <name evidence="1" type="ORF">BOLC6T39117H</name>
</gene>
<dbReference type="EMBL" id="LR031880">
    <property type="protein sequence ID" value="VDD63664.1"/>
    <property type="molecule type" value="Genomic_DNA"/>
</dbReference>
<name>A0A3P6H0T8_BRAOL</name>
<dbReference type="AlphaFoldDB" id="A0A3P6H0T8"/>
<organism evidence="1">
    <name type="scientific">Brassica oleracea</name>
    <name type="common">Wild cabbage</name>
    <dbReference type="NCBI Taxonomy" id="3712"/>
    <lineage>
        <taxon>Eukaryota</taxon>
        <taxon>Viridiplantae</taxon>
        <taxon>Streptophyta</taxon>
        <taxon>Embryophyta</taxon>
        <taxon>Tracheophyta</taxon>
        <taxon>Spermatophyta</taxon>
        <taxon>Magnoliopsida</taxon>
        <taxon>eudicotyledons</taxon>
        <taxon>Gunneridae</taxon>
        <taxon>Pentapetalae</taxon>
        <taxon>rosids</taxon>
        <taxon>malvids</taxon>
        <taxon>Brassicales</taxon>
        <taxon>Brassicaceae</taxon>
        <taxon>Brassiceae</taxon>
        <taxon>Brassica</taxon>
    </lineage>
</organism>
<protein>
    <submittedName>
        <fullName evidence="1">Uncharacterized protein</fullName>
    </submittedName>
</protein>
<evidence type="ECO:0000313" key="1">
    <source>
        <dbReference type="EMBL" id="VDD63664.1"/>
    </source>
</evidence>
<accession>A0A3P6H0T8</accession>